<comment type="subcellular location">
    <subcellularLocation>
        <location evidence="1">Nucleus</location>
    </subcellularLocation>
</comment>
<dbReference type="HOGENOM" id="CLU_004538_0_0_1"/>
<name>A0A067Q440_9AGAM</name>
<feature type="region of interest" description="Disordered" evidence="8">
    <location>
        <begin position="1010"/>
        <end position="1070"/>
    </location>
</feature>
<keyword evidence="4" id="KW-0238">DNA-binding</keyword>
<feature type="compositionally biased region" description="Acidic residues" evidence="8">
    <location>
        <begin position="453"/>
        <end position="479"/>
    </location>
</feature>
<evidence type="ECO:0000256" key="7">
    <source>
        <dbReference type="SAM" id="Coils"/>
    </source>
</evidence>
<dbReference type="InterPro" id="IPR036864">
    <property type="entry name" value="Zn2-C6_fun-type_DNA-bd_sf"/>
</dbReference>
<evidence type="ECO:0000313" key="11">
    <source>
        <dbReference type="Proteomes" id="UP000027265"/>
    </source>
</evidence>
<evidence type="ECO:0000256" key="6">
    <source>
        <dbReference type="ARBA" id="ARBA00023242"/>
    </source>
</evidence>
<feature type="region of interest" description="Disordered" evidence="8">
    <location>
        <begin position="1"/>
        <end position="62"/>
    </location>
</feature>
<dbReference type="Proteomes" id="UP000027265">
    <property type="component" value="Unassembled WGS sequence"/>
</dbReference>
<keyword evidence="11" id="KW-1185">Reference proteome</keyword>
<dbReference type="STRING" id="933084.A0A067Q440"/>
<evidence type="ECO:0000256" key="1">
    <source>
        <dbReference type="ARBA" id="ARBA00004123"/>
    </source>
</evidence>
<feature type="compositionally biased region" description="Basic and acidic residues" evidence="8">
    <location>
        <begin position="281"/>
        <end position="290"/>
    </location>
</feature>
<evidence type="ECO:0000313" key="10">
    <source>
        <dbReference type="EMBL" id="KDQ57351.1"/>
    </source>
</evidence>
<dbReference type="InterPro" id="IPR051089">
    <property type="entry name" value="prtT"/>
</dbReference>
<dbReference type="GO" id="GO:0008270">
    <property type="term" value="F:zinc ion binding"/>
    <property type="evidence" value="ECO:0007669"/>
    <property type="project" value="InterPro"/>
</dbReference>
<dbReference type="GO" id="GO:0006351">
    <property type="term" value="P:DNA-templated transcription"/>
    <property type="evidence" value="ECO:0007669"/>
    <property type="project" value="InterPro"/>
</dbReference>
<dbReference type="GO" id="GO:0000976">
    <property type="term" value="F:transcription cis-regulatory region binding"/>
    <property type="evidence" value="ECO:0007669"/>
    <property type="project" value="TreeGrafter"/>
</dbReference>
<dbReference type="CDD" id="cd12148">
    <property type="entry name" value="fungal_TF_MHR"/>
    <property type="match status" value="1"/>
</dbReference>
<dbReference type="CDD" id="cd00067">
    <property type="entry name" value="GAL4"/>
    <property type="match status" value="1"/>
</dbReference>
<feature type="compositionally biased region" description="Low complexity" evidence="8">
    <location>
        <begin position="157"/>
        <end position="178"/>
    </location>
</feature>
<dbReference type="EMBL" id="KL197720">
    <property type="protein sequence ID" value="KDQ57351.1"/>
    <property type="molecule type" value="Genomic_DNA"/>
</dbReference>
<feature type="compositionally biased region" description="Low complexity" evidence="8">
    <location>
        <begin position="487"/>
        <end position="497"/>
    </location>
</feature>
<keyword evidence="5" id="KW-0804">Transcription</keyword>
<evidence type="ECO:0000256" key="3">
    <source>
        <dbReference type="ARBA" id="ARBA00023015"/>
    </source>
</evidence>
<gene>
    <name evidence="10" type="ORF">JAAARDRAFT_35979</name>
</gene>
<proteinExistence type="predicted"/>
<keyword evidence="2" id="KW-0479">Metal-binding</keyword>
<dbReference type="GO" id="GO:0005634">
    <property type="term" value="C:nucleus"/>
    <property type="evidence" value="ECO:0007669"/>
    <property type="project" value="UniProtKB-SubCell"/>
</dbReference>
<feature type="compositionally biased region" description="Low complexity" evidence="8">
    <location>
        <begin position="16"/>
        <end position="32"/>
    </location>
</feature>
<feature type="coiled-coil region" evidence="7">
    <location>
        <begin position="338"/>
        <end position="365"/>
    </location>
</feature>
<evidence type="ECO:0000256" key="5">
    <source>
        <dbReference type="ARBA" id="ARBA00023163"/>
    </source>
</evidence>
<feature type="compositionally biased region" description="Low complexity" evidence="8">
    <location>
        <begin position="1041"/>
        <end position="1056"/>
    </location>
</feature>
<dbReference type="InterPro" id="IPR001138">
    <property type="entry name" value="Zn2Cys6_DnaBD"/>
</dbReference>
<protein>
    <recommendedName>
        <fullName evidence="9">Xylanolytic transcriptional activator regulatory domain-containing protein</fullName>
    </recommendedName>
</protein>
<feature type="region of interest" description="Disordered" evidence="8">
    <location>
        <begin position="135"/>
        <end position="209"/>
    </location>
</feature>
<dbReference type="GO" id="GO:0000981">
    <property type="term" value="F:DNA-binding transcription factor activity, RNA polymerase II-specific"/>
    <property type="evidence" value="ECO:0007669"/>
    <property type="project" value="InterPro"/>
</dbReference>
<feature type="compositionally biased region" description="Polar residues" evidence="8">
    <location>
        <begin position="179"/>
        <end position="209"/>
    </location>
</feature>
<feature type="region of interest" description="Disordered" evidence="8">
    <location>
        <begin position="258"/>
        <end position="295"/>
    </location>
</feature>
<feature type="compositionally biased region" description="Low complexity" evidence="8">
    <location>
        <begin position="392"/>
        <end position="414"/>
    </location>
</feature>
<reference evidence="11" key="1">
    <citation type="journal article" date="2014" name="Proc. Natl. Acad. Sci. U.S.A.">
        <title>Extensive sampling of basidiomycete genomes demonstrates inadequacy of the white-rot/brown-rot paradigm for wood decay fungi.</title>
        <authorList>
            <person name="Riley R."/>
            <person name="Salamov A.A."/>
            <person name="Brown D.W."/>
            <person name="Nagy L.G."/>
            <person name="Floudas D."/>
            <person name="Held B.W."/>
            <person name="Levasseur A."/>
            <person name="Lombard V."/>
            <person name="Morin E."/>
            <person name="Otillar R."/>
            <person name="Lindquist E.A."/>
            <person name="Sun H."/>
            <person name="LaButti K.M."/>
            <person name="Schmutz J."/>
            <person name="Jabbour D."/>
            <person name="Luo H."/>
            <person name="Baker S.E."/>
            <person name="Pisabarro A.G."/>
            <person name="Walton J.D."/>
            <person name="Blanchette R.A."/>
            <person name="Henrissat B."/>
            <person name="Martin F."/>
            <person name="Cullen D."/>
            <person name="Hibbett D.S."/>
            <person name="Grigoriev I.V."/>
        </authorList>
    </citation>
    <scope>NUCLEOTIDE SEQUENCE [LARGE SCALE GENOMIC DNA]</scope>
    <source>
        <strain evidence="11">MUCL 33604</strain>
    </source>
</reference>
<feature type="compositionally biased region" description="Polar residues" evidence="8">
    <location>
        <begin position="33"/>
        <end position="62"/>
    </location>
</feature>
<keyword evidence="7" id="KW-0175">Coiled coil</keyword>
<feature type="region of interest" description="Disordered" evidence="8">
    <location>
        <begin position="384"/>
        <end position="420"/>
    </location>
</feature>
<evidence type="ECO:0000256" key="8">
    <source>
        <dbReference type="SAM" id="MobiDB-lite"/>
    </source>
</evidence>
<evidence type="ECO:0000256" key="4">
    <source>
        <dbReference type="ARBA" id="ARBA00023125"/>
    </source>
</evidence>
<feature type="compositionally biased region" description="Polar residues" evidence="8">
    <location>
        <begin position="505"/>
        <end position="516"/>
    </location>
</feature>
<keyword evidence="3" id="KW-0805">Transcription regulation</keyword>
<evidence type="ECO:0000256" key="2">
    <source>
        <dbReference type="ARBA" id="ARBA00022723"/>
    </source>
</evidence>
<dbReference type="Gene3D" id="4.10.240.10">
    <property type="entry name" value="Zn(2)-C6 fungal-type DNA-binding domain"/>
    <property type="match status" value="1"/>
</dbReference>
<dbReference type="OrthoDB" id="39175at2759"/>
<evidence type="ECO:0000259" key="9">
    <source>
        <dbReference type="SMART" id="SM00906"/>
    </source>
</evidence>
<organism evidence="10 11">
    <name type="scientific">Jaapia argillacea MUCL 33604</name>
    <dbReference type="NCBI Taxonomy" id="933084"/>
    <lineage>
        <taxon>Eukaryota</taxon>
        <taxon>Fungi</taxon>
        <taxon>Dikarya</taxon>
        <taxon>Basidiomycota</taxon>
        <taxon>Agaricomycotina</taxon>
        <taxon>Agaricomycetes</taxon>
        <taxon>Agaricomycetidae</taxon>
        <taxon>Jaapiales</taxon>
        <taxon>Jaapiaceae</taxon>
        <taxon>Jaapia</taxon>
    </lineage>
</organism>
<dbReference type="InParanoid" id="A0A067Q440"/>
<dbReference type="Pfam" id="PF04082">
    <property type="entry name" value="Fungal_trans"/>
    <property type="match status" value="1"/>
</dbReference>
<dbReference type="SMART" id="SM00906">
    <property type="entry name" value="Fungal_trans"/>
    <property type="match status" value="1"/>
</dbReference>
<feature type="domain" description="Xylanolytic transcriptional activator regulatory" evidence="9">
    <location>
        <begin position="712"/>
        <end position="788"/>
    </location>
</feature>
<dbReference type="AlphaFoldDB" id="A0A067Q440"/>
<dbReference type="PANTHER" id="PTHR31845">
    <property type="entry name" value="FINGER DOMAIN PROTEIN, PUTATIVE-RELATED"/>
    <property type="match status" value="1"/>
</dbReference>
<keyword evidence="6" id="KW-0539">Nucleus</keyword>
<dbReference type="InterPro" id="IPR007219">
    <property type="entry name" value="XnlR_reg_dom"/>
</dbReference>
<dbReference type="PANTHER" id="PTHR31845:SF19">
    <property type="entry name" value="TRANSCRIPTION FACTOR DOMAIN-CONTAINING PROTEIN"/>
    <property type="match status" value="1"/>
</dbReference>
<accession>A0A067Q440</accession>
<sequence length="1153" mass="126106">MHTQWSAGPPQPPYAPQAQVEQQQQQQYAFVPGSSSQTSPADQAQYINPQQHGGALTPSTSHAPGGGFDYFLSGQSTPSANTVATNTVATNTVATNTTTFVPGPGVSPQRQAFPYQGVVKSKSLNGIGTHARPTFKQEGARQPDGFASAQTNPAIRSSTDPSSTSTYVTPSTSPYFPTQHLSPYTQYPQRSPDPQQQQHPTWTTLTTSPGLGMIHGNGSNPGLGDGAQGVSPSVFDSPMPMSSFSYGHGGIVPTVTGIHPNFERNSHKRPRKEDEQDEFEDRGMNGEGSKRSGACGRCKGLKVRCVFSENSDICQRCLPQGHPCIIPGKKKRRPPAKREELMKKIQSQADDIRKLMDQLEASNRRHQPHHDPFLTAGTNGSNYASSVASITSPSPDLASSSADLASSSSPLSSPTAQQPDVKDWIAKARASLRQFDGLILLGGTMTKNLVVEGDPEESESESDGEEFEVAVEGPDDEMSSEGQDYFSAAGSQTGASGSKKRPGQRASSVGSASQESVGLGKKGGVAAQEKPANIPPESSPFGLMASLAYKKEKGKARSRSNSFSSGDDEVGVANDAFFRPAAPPDPVKSVPEKTEGPVDHILARGIVTLPEVHKLFKIYFDYMNLSLSLLDPVLYTAESTYIRSPFLFTVVCAIASRYYTERPDLYPIAMNYARLAAGTALISGQKNIEMVQAYILLSLYPVPARRWEEDRGWIYLGLAIRIATDLNLHLPTTAKPVNEQHAREMLNRTRVWLNCFNLDRSTGSQYGKAPIIKNTDYVANRSEDWWDASPHNMKNFDIHICCYNNELRVMSAFTTKIYSDPNHPTGLNKVVDFEALATSTDDELKQLGDKWFARLEKTDLSDPQNRFRTGLLKLAYSYARLVALSFGFQHAFGKSQIDENPFLMRCLRAASDVVNAFVDDIGVPSQRIYLRHGPEAQSVFVTFASAFLVKLLQPKFAQYLTVEQRVGIRNLVQKVIDLLGSPEVSIDTRHGPKLYARFLKGLLNTPLAVVERSSTKRSSSPQPPATRQGPTIGANPDLENFPEPFNHSSPSSSYSLSPPPSHESVSFDQFAPMGMGVDPFGSHPEFDVNALGMSDFFQPPLPYDDELLNQMQALASNDWMEPLPGFSWMGQLQQQKQQQLSNPQTQYPPTTQF</sequence>
<feature type="region of interest" description="Disordered" evidence="8">
    <location>
        <begin position="452"/>
        <end position="541"/>
    </location>
</feature>
<dbReference type="SUPFAM" id="SSF57701">
    <property type="entry name" value="Zn2/Cys6 DNA-binding domain"/>
    <property type="match status" value="1"/>
</dbReference>